<dbReference type="RefSeq" id="WP_114440198.1">
    <property type="nucleotide sequence ID" value="NZ_QOZG01000003.1"/>
</dbReference>
<dbReference type="EMBL" id="QOZG01000003">
    <property type="protein sequence ID" value="RCS24579.1"/>
    <property type="molecule type" value="Genomic_DNA"/>
</dbReference>
<dbReference type="SUPFAM" id="SSF51679">
    <property type="entry name" value="Bacterial luciferase-like"/>
    <property type="match status" value="1"/>
</dbReference>
<feature type="domain" description="Luciferase-like" evidence="3">
    <location>
        <begin position="1"/>
        <end position="298"/>
    </location>
</feature>
<keyword evidence="1" id="KW-0560">Oxidoreductase</keyword>
<name>A0A368K5C8_9HYPH</name>
<comment type="caution">
    <text evidence="4">The sequence shown here is derived from an EMBL/GenBank/DDBJ whole genome shotgun (WGS) entry which is preliminary data.</text>
</comment>
<dbReference type="Proteomes" id="UP000253420">
    <property type="component" value="Unassembled WGS sequence"/>
</dbReference>
<dbReference type="InterPro" id="IPR036661">
    <property type="entry name" value="Luciferase-like_sf"/>
</dbReference>
<dbReference type="Pfam" id="PF00296">
    <property type="entry name" value="Bac_luciferase"/>
    <property type="match status" value="1"/>
</dbReference>
<evidence type="ECO:0000313" key="5">
    <source>
        <dbReference type="Proteomes" id="UP000253420"/>
    </source>
</evidence>
<dbReference type="GO" id="GO:0005829">
    <property type="term" value="C:cytosol"/>
    <property type="evidence" value="ECO:0007669"/>
    <property type="project" value="TreeGrafter"/>
</dbReference>
<evidence type="ECO:0000313" key="4">
    <source>
        <dbReference type="EMBL" id="RCS24579.1"/>
    </source>
</evidence>
<keyword evidence="2" id="KW-0503">Monooxygenase</keyword>
<evidence type="ECO:0000256" key="2">
    <source>
        <dbReference type="ARBA" id="ARBA00023033"/>
    </source>
</evidence>
<reference evidence="4 5" key="1">
    <citation type="submission" date="2018-07" db="EMBL/GenBank/DDBJ databases">
        <title>The draft genome of Phyllobacterium salinisoli.</title>
        <authorList>
            <person name="Liu L."/>
            <person name="Li L."/>
            <person name="Zhang X."/>
            <person name="Liang L."/>
        </authorList>
    </citation>
    <scope>NUCLEOTIDE SEQUENCE [LARGE SCALE GENOMIC DNA]</scope>
    <source>
        <strain evidence="4 5">LLAN61</strain>
    </source>
</reference>
<dbReference type="OrthoDB" id="9776438at2"/>
<dbReference type="InterPro" id="IPR011251">
    <property type="entry name" value="Luciferase-like_dom"/>
</dbReference>
<protein>
    <submittedName>
        <fullName evidence="4">LLM class flavin-dependent oxidoreductase</fullName>
    </submittedName>
</protein>
<organism evidence="4 5">
    <name type="scientific">Phyllobacterium salinisoli</name>
    <dbReference type="NCBI Taxonomy" id="1899321"/>
    <lineage>
        <taxon>Bacteria</taxon>
        <taxon>Pseudomonadati</taxon>
        <taxon>Pseudomonadota</taxon>
        <taxon>Alphaproteobacteria</taxon>
        <taxon>Hyphomicrobiales</taxon>
        <taxon>Phyllobacteriaceae</taxon>
        <taxon>Phyllobacterium</taxon>
    </lineage>
</organism>
<proteinExistence type="predicted"/>
<dbReference type="PANTHER" id="PTHR30137">
    <property type="entry name" value="LUCIFERASE-LIKE MONOOXYGENASE"/>
    <property type="match status" value="1"/>
</dbReference>
<dbReference type="InterPro" id="IPR022290">
    <property type="entry name" value="LLM_Atu2307-like"/>
</dbReference>
<sequence>MELGIYTFADMGPDPKTGRPVTPAERLKNLIEEIELADQVGLDVFGVGEHHRPEYAVSAPAVVLAAAATRTRNIRLTSAVTVLSSDDPIRVFQSFSTLDLISNGRAEIMAGRGSFIESYPLFGYDLNDYDKLFAEKLDLLLALRKSERVTWSGELRAPIDNRGVYPRPLQNPLPVWIAVGGTPQSVVRAGMLGLPLAIAIIGGDPERFAPLVDLYREAGAKAGHAPESLRVGINSIGFVAEDSQSAADDFFPPYAHVMSQIGRERGWPPTTRAQFDAMRGPRGSLLTGSPQEVVDKILLEHSYFRHDRFLMQSGVGNLPHDKMMKTIELFGTRVAPEVRKALG</sequence>
<dbReference type="GO" id="GO:0004497">
    <property type="term" value="F:monooxygenase activity"/>
    <property type="evidence" value="ECO:0007669"/>
    <property type="project" value="UniProtKB-KW"/>
</dbReference>
<keyword evidence="5" id="KW-1185">Reference proteome</keyword>
<dbReference type="Gene3D" id="3.20.20.30">
    <property type="entry name" value="Luciferase-like domain"/>
    <property type="match status" value="1"/>
</dbReference>
<evidence type="ECO:0000256" key="1">
    <source>
        <dbReference type="ARBA" id="ARBA00023002"/>
    </source>
</evidence>
<dbReference type="InterPro" id="IPR050766">
    <property type="entry name" value="Bact_Lucif_Oxidored"/>
</dbReference>
<dbReference type="GO" id="GO:0016705">
    <property type="term" value="F:oxidoreductase activity, acting on paired donors, with incorporation or reduction of molecular oxygen"/>
    <property type="evidence" value="ECO:0007669"/>
    <property type="project" value="InterPro"/>
</dbReference>
<dbReference type="NCBIfam" id="TIGR03858">
    <property type="entry name" value="LLM_2I7G"/>
    <property type="match status" value="1"/>
</dbReference>
<dbReference type="AlphaFoldDB" id="A0A368K5C8"/>
<dbReference type="PANTHER" id="PTHR30137:SF8">
    <property type="entry name" value="BLR5498 PROTEIN"/>
    <property type="match status" value="1"/>
</dbReference>
<evidence type="ECO:0000259" key="3">
    <source>
        <dbReference type="Pfam" id="PF00296"/>
    </source>
</evidence>
<dbReference type="CDD" id="cd00347">
    <property type="entry name" value="Flavin_utilizing_monoxygenases"/>
    <property type="match status" value="2"/>
</dbReference>
<accession>A0A368K5C8</accession>
<gene>
    <name evidence="4" type="ORF">DUT91_09125</name>
</gene>